<keyword evidence="1" id="KW-0812">Transmembrane</keyword>
<dbReference type="GO" id="GO:0005886">
    <property type="term" value="C:plasma membrane"/>
    <property type="evidence" value="ECO:0007669"/>
    <property type="project" value="InterPro"/>
</dbReference>
<evidence type="ECO:0000256" key="1">
    <source>
        <dbReference type="SAM" id="Phobius"/>
    </source>
</evidence>
<feature type="transmembrane region" description="Helical" evidence="1">
    <location>
        <begin position="168"/>
        <end position="193"/>
    </location>
</feature>
<keyword evidence="3" id="KW-1185">Reference proteome</keyword>
<dbReference type="Pfam" id="PF09515">
    <property type="entry name" value="Thia_YuaJ"/>
    <property type="match status" value="1"/>
</dbReference>
<dbReference type="InterPro" id="IPR012651">
    <property type="entry name" value="Thia_Transptr_ThiT"/>
</dbReference>
<organism evidence="2 3">
    <name type="scientific">Alkaliphilus pronyensis</name>
    <dbReference type="NCBI Taxonomy" id="1482732"/>
    <lineage>
        <taxon>Bacteria</taxon>
        <taxon>Bacillati</taxon>
        <taxon>Bacillota</taxon>
        <taxon>Clostridia</taxon>
        <taxon>Peptostreptococcales</taxon>
        <taxon>Natronincolaceae</taxon>
        <taxon>Alkaliphilus</taxon>
    </lineage>
</organism>
<dbReference type="NCBIfam" id="TIGR02357">
    <property type="entry name" value="ECF_ThiT_YuaJ"/>
    <property type="match status" value="1"/>
</dbReference>
<evidence type="ECO:0000313" key="2">
    <source>
        <dbReference type="EMBL" id="KAB3534863.1"/>
    </source>
</evidence>
<protein>
    <submittedName>
        <fullName evidence="2">Energy-coupled thiamine transporter ThiT</fullName>
    </submittedName>
</protein>
<feature type="transmembrane region" description="Helical" evidence="1">
    <location>
        <begin position="12"/>
        <end position="30"/>
    </location>
</feature>
<feature type="transmembrane region" description="Helical" evidence="1">
    <location>
        <begin position="108"/>
        <end position="131"/>
    </location>
</feature>
<feature type="transmembrane region" description="Helical" evidence="1">
    <location>
        <begin position="143"/>
        <end position="162"/>
    </location>
</feature>
<dbReference type="GO" id="GO:0015234">
    <property type="term" value="F:thiamine transmembrane transporter activity"/>
    <property type="evidence" value="ECO:0007669"/>
    <property type="project" value="InterPro"/>
</dbReference>
<keyword evidence="1" id="KW-0472">Membrane</keyword>
<dbReference type="AlphaFoldDB" id="A0A6I0F8N1"/>
<proteinExistence type="predicted"/>
<dbReference type="EMBL" id="WBZC01000024">
    <property type="protein sequence ID" value="KAB3534863.1"/>
    <property type="molecule type" value="Genomic_DNA"/>
</dbReference>
<dbReference type="Proteomes" id="UP000432715">
    <property type="component" value="Unassembled WGS sequence"/>
</dbReference>
<dbReference type="RefSeq" id="WP_151861033.1">
    <property type="nucleotide sequence ID" value="NZ_WBZC01000024.1"/>
</dbReference>
<sequence length="210" mass="23021">MFSKLLELKPVTLAILAALLIIAVVFYILGKNKKNMKFNTRIIVYGSLCIALSFVLSYIRLYRFPQGGSITPASMLPMFIFAIMFGPLPGIIAGFSYGLLNTIQDPFIIHWAQFLLDYPLAFGALGLAGLYKKNIAISCFIGGFGRFFMSFLSGVIFFGSYAPEGMNVLLYSLIYNGLIIGSDTLICIIISLVPQVQAAIKRVSSGNLTQ</sequence>
<gene>
    <name evidence="2" type="primary">thiT</name>
    <name evidence="2" type="ORF">F8154_07705</name>
</gene>
<evidence type="ECO:0000313" key="3">
    <source>
        <dbReference type="Proteomes" id="UP000432715"/>
    </source>
</evidence>
<reference evidence="2 3" key="1">
    <citation type="submission" date="2019-10" db="EMBL/GenBank/DDBJ databases">
        <title>Alkaliphilus serpentinus sp. nov. and Alkaliphilus pronyensis sp. nov., two novel anaerobic alkaliphilic species isolated from the serpentinized-hosted hydrothermal field of the Prony Bay (New Caledonia).</title>
        <authorList>
            <person name="Postec A."/>
        </authorList>
    </citation>
    <scope>NUCLEOTIDE SEQUENCE [LARGE SCALE GENOMIC DNA]</scope>
    <source>
        <strain evidence="2 3">LacV</strain>
    </source>
</reference>
<accession>A0A6I0F8N1</accession>
<dbReference type="OrthoDB" id="9795813at2"/>
<name>A0A6I0F8N1_9FIRM</name>
<dbReference type="Gene3D" id="1.10.1760.20">
    <property type="match status" value="1"/>
</dbReference>
<keyword evidence="1" id="KW-1133">Transmembrane helix</keyword>
<comment type="caution">
    <text evidence="2">The sequence shown here is derived from an EMBL/GenBank/DDBJ whole genome shotgun (WGS) entry which is preliminary data.</text>
</comment>
<feature type="transmembrane region" description="Helical" evidence="1">
    <location>
        <begin position="73"/>
        <end position="96"/>
    </location>
</feature>
<feature type="transmembrane region" description="Helical" evidence="1">
    <location>
        <begin position="42"/>
        <end position="61"/>
    </location>
</feature>